<keyword evidence="7" id="KW-0812">Transmembrane</keyword>
<dbReference type="PANTHER" id="PTHR37823">
    <property type="entry name" value="CYTOCHROME C-553-LIKE"/>
    <property type="match status" value="1"/>
</dbReference>
<dbReference type="RefSeq" id="WP_036531598.1">
    <property type="nucleotide sequence ID" value="NZ_JJML01000009.1"/>
</dbReference>
<dbReference type="InterPro" id="IPR009056">
    <property type="entry name" value="Cyt_c-like_dom"/>
</dbReference>
<dbReference type="SUPFAM" id="SSF46626">
    <property type="entry name" value="Cytochrome c"/>
    <property type="match status" value="1"/>
</dbReference>
<sequence length="124" mass="13625">MDNQLAKPEILIHKVAWLLLAAVMATIIILFGIHQVRISDPYVKSVLELPGNPAQGHAIFQMNCSGCHGLQADGHVGPSLRHVSDRKSRVALIYQVTSGKTPPMPQFQPSSQEMADLLKYLESL</sequence>
<comment type="caution">
    <text evidence="9">The sequence shown here is derived from an EMBL/GenBank/DDBJ whole genome shotgun (WGS) entry which is preliminary data.</text>
</comment>
<evidence type="ECO:0000256" key="1">
    <source>
        <dbReference type="ARBA" id="ARBA00022448"/>
    </source>
</evidence>
<feature type="domain" description="Cytochrome c" evidence="8">
    <location>
        <begin position="51"/>
        <end position="124"/>
    </location>
</feature>
<protein>
    <submittedName>
        <fullName evidence="9">Cytochrome C</fullName>
    </submittedName>
</protein>
<accession>A0A098TM21</accession>
<organism evidence="9 10">
    <name type="scientific">Neosynechococcus sphagnicola sy1</name>
    <dbReference type="NCBI Taxonomy" id="1497020"/>
    <lineage>
        <taxon>Bacteria</taxon>
        <taxon>Bacillati</taxon>
        <taxon>Cyanobacteriota</taxon>
        <taxon>Cyanophyceae</taxon>
        <taxon>Neosynechococcales</taxon>
        <taxon>Neosynechococcaceae</taxon>
        <taxon>Neosynechococcus</taxon>
    </lineage>
</organism>
<evidence type="ECO:0000256" key="7">
    <source>
        <dbReference type="SAM" id="Phobius"/>
    </source>
</evidence>
<evidence type="ECO:0000259" key="8">
    <source>
        <dbReference type="PROSITE" id="PS51007"/>
    </source>
</evidence>
<evidence type="ECO:0000256" key="2">
    <source>
        <dbReference type="ARBA" id="ARBA00022617"/>
    </source>
</evidence>
<dbReference type="Gene3D" id="1.10.760.10">
    <property type="entry name" value="Cytochrome c-like domain"/>
    <property type="match status" value="1"/>
</dbReference>
<keyword evidence="4" id="KW-0249">Electron transport</keyword>
<evidence type="ECO:0000256" key="6">
    <source>
        <dbReference type="PROSITE-ProRule" id="PRU00433"/>
    </source>
</evidence>
<evidence type="ECO:0000313" key="10">
    <source>
        <dbReference type="Proteomes" id="UP000030170"/>
    </source>
</evidence>
<dbReference type="Proteomes" id="UP000030170">
    <property type="component" value="Unassembled WGS sequence"/>
</dbReference>
<keyword evidence="7" id="KW-0472">Membrane</keyword>
<evidence type="ECO:0000256" key="5">
    <source>
        <dbReference type="ARBA" id="ARBA00023004"/>
    </source>
</evidence>
<proteinExistence type="predicted"/>
<evidence type="ECO:0000313" key="9">
    <source>
        <dbReference type="EMBL" id="KGF73311.1"/>
    </source>
</evidence>
<gene>
    <name evidence="9" type="ORF">DO97_21060</name>
</gene>
<name>A0A098TM21_9CYAN</name>
<keyword evidence="3 6" id="KW-0479">Metal-binding</keyword>
<dbReference type="STRING" id="1497020.DO97_21060"/>
<dbReference type="InterPro" id="IPR051811">
    <property type="entry name" value="Cytochrome_c550/c551-like"/>
</dbReference>
<feature type="transmembrane region" description="Helical" evidence="7">
    <location>
        <begin position="15"/>
        <end position="33"/>
    </location>
</feature>
<evidence type="ECO:0000256" key="3">
    <source>
        <dbReference type="ARBA" id="ARBA00022723"/>
    </source>
</evidence>
<evidence type="ECO:0000256" key="4">
    <source>
        <dbReference type="ARBA" id="ARBA00022982"/>
    </source>
</evidence>
<dbReference type="InterPro" id="IPR036909">
    <property type="entry name" value="Cyt_c-like_dom_sf"/>
</dbReference>
<dbReference type="GO" id="GO:0009055">
    <property type="term" value="F:electron transfer activity"/>
    <property type="evidence" value="ECO:0007669"/>
    <property type="project" value="InterPro"/>
</dbReference>
<dbReference type="AlphaFoldDB" id="A0A098TM21"/>
<keyword evidence="10" id="KW-1185">Reference proteome</keyword>
<dbReference type="PANTHER" id="PTHR37823:SF1">
    <property type="entry name" value="CYTOCHROME C-553-LIKE"/>
    <property type="match status" value="1"/>
</dbReference>
<keyword evidence="7" id="KW-1133">Transmembrane helix</keyword>
<dbReference type="GO" id="GO:0020037">
    <property type="term" value="F:heme binding"/>
    <property type="evidence" value="ECO:0007669"/>
    <property type="project" value="InterPro"/>
</dbReference>
<keyword evidence="2 6" id="KW-0349">Heme</keyword>
<dbReference type="EMBL" id="JJML01000009">
    <property type="protein sequence ID" value="KGF73311.1"/>
    <property type="molecule type" value="Genomic_DNA"/>
</dbReference>
<dbReference type="GO" id="GO:0046872">
    <property type="term" value="F:metal ion binding"/>
    <property type="evidence" value="ECO:0007669"/>
    <property type="project" value="UniProtKB-KW"/>
</dbReference>
<dbReference type="OrthoDB" id="7933886at2"/>
<dbReference type="PROSITE" id="PS51007">
    <property type="entry name" value="CYTC"/>
    <property type="match status" value="1"/>
</dbReference>
<reference evidence="9 10" key="1">
    <citation type="journal article" date="2014" name="Mol. Ecol.">
        <title>Evolution of Synechococcus.</title>
        <authorList>
            <person name="Dvorak P."/>
            <person name="Casamatta D."/>
            <person name="Hasler P."/>
            <person name="Poulickova A."/>
            <person name="Ondrej V."/>
            <person name="Sanges R."/>
        </authorList>
    </citation>
    <scope>NUCLEOTIDE SEQUENCE [LARGE SCALE GENOMIC DNA]</scope>
    <source>
        <strain evidence="9 10">CAUP A 1101</strain>
    </source>
</reference>
<keyword evidence="5 6" id="KW-0408">Iron</keyword>
<keyword evidence="1" id="KW-0813">Transport</keyword>
<dbReference type="Pfam" id="PF13442">
    <property type="entry name" value="Cytochrome_CBB3"/>
    <property type="match status" value="1"/>
</dbReference>